<feature type="region of interest" description="Disordered" evidence="5">
    <location>
        <begin position="229"/>
        <end position="265"/>
    </location>
</feature>
<dbReference type="PROSITE" id="PS51123">
    <property type="entry name" value="OMPA_2"/>
    <property type="match status" value="1"/>
</dbReference>
<proteinExistence type="predicted"/>
<comment type="caution">
    <text evidence="7">The sequence shown here is derived from an EMBL/GenBank/DDBJ whole genome shotgun (WGS) entry which is preliminary data.</text>
</comment>
<evidence type="ECO:0000313" key="7">
    <source>
        <dbReference type="EMBL" id="NHN57152.1"/>
    </source>
</evidence>
<protein>
    <submittedName>
        <fullName evidence="7">OmpA family protein</fullName>
    </submittedName>
</protein>
<evidence type="ECO:0000256" key="3">
    <source>
        <dbReference type="ARBA" id="ARBA00023237"/>
    </source>
</evidence>
<dbReference type="Proteomes" id="UP000744769">
    <property type="component" value="Unassembled WGS sequence"/>
</dbReference>
<reference evidence="7" key="1">
    <citation type="submission" date="2020-03" db="EMBL/GenBank/DDBJ databases">
        <title>Draft sequencing of Calidifontibacter sp. DB0510.</title>
        <authorList>
            <person name="Kim D.-U."/>
        </authorList>
    </citation>
    <scope>NUCLEOTIDE SEQUENCE</scope>
    <source>
        <strain evidence="7">DB0510</strain>
    </source>
</reference>
<sequence>MRGGYLVEGSKVTFVYTNGVRYVVDTGAEISDPKQGTYTSPRGTLTLKGGRASWQGKGQSGASVVDANGAGTIIDKTGVIVVAKDGSTACANAQGLQFVGSDGSKGPAARSGAFYIDKDGKKTSIGNPGPGAKLAGRYTVCNVGNTTALDLFDDVLFDFDSSSLTPAGKAAVKSAAETIRESSKGKTLKIVGHTDSKGTPARNLQLGKQRAQAVADELKRLIPGVKLEVSSAGQTQPVAPNVTPDGSDNPEGRAKNRRVTITYDN</sequence>
<dbReference type="InterPro" id="IPR006665">
    <property type="entry name" value="OmpA-like"/>
</dbReference>
<organism evidence="7 8">
    <name type="scientific">Metallococcus carri</name>
    <dbReference type="NCBI Taxonomy" id="1656884"/>
    <lineage>
        <taxon>Bacteria</taxon>
        <taxon>Bacillati</taxon>
        <taxon>Actinomycetota</taxon>
        <taxon>Actinomycetes</taxon>
        <taxon>Micrococcales</taxon>
        <taxon>Dermacoccaceae</taxon>
        <taxon>Metallococcus</taxon>
    </lineage>
</organism>
<evidence type="ECO:0000259" key="6">
    <source>
        <dbReference type="PROSITE" id="PS51123"/>
    </source>
</evidence>
<dbReference type="SUPFAM" id="SSF103088">
    <property type="entry name" value="OmpA-like"/>
    <property type="match status" value="1"/>
</dbReference>
<dbReference type="PANTHER" id="PTHR30329:SF21">
    <property type="entry name" value="LIPOPROTEIN YIAD-RELATED"/>
    <property type="match status" value="1"/>
</dbReference>
<dbReference type="InterPro" id="IPR006664">
    <property type="entry name" value="OMP_bac"/>
</dbReference>
<evidence type="ECO:0000256" key="1">
    <source>
        <dbReference type="ARBA" id="ARBA00004442"/>
    </source>
</evidence>
<dbReference type="RefSeq" id="WP_166198146.1">
    <property type="nucleotide sequence ID" value="NZ_JAAOIV010000013.1"/>
</dbReference>
<evidence type="ECO:0000256" key="4">
    <source>
        <dbReference type="PROSITE-ProRule" id="PRU00473"/>
    </source>
</evidence>
<evidence type="ECO:0000256" key="2">
    <source>
        <dbReference type="ARBA" id="ARBA00023136"/>
    </source>
</evidence>
<dbReference type="CDD" id="cd07185">
    <property type="entry name" value="OmpA_C-like"/>
    <property type="match status" value="1"/>
</dbReference>
<keyword evidence="3" id="KW-0998">Cell outer membrane</keyword>
<dbReference type="EMBL" id="JAAOIV010000013">
    <property type="protein sequence ID" value="NHN57152.1"/>
    <property type="molecule type" value="Genomic_DNA"/>
</dbReference>
<evidence type="ECO:0000256" key="5">
    <source>
        <dbReference type="SAM" id="MobiDB-lite"/>
    </source>
</evidence>
<name>A0A967EA71_9MICO</name>
<dbReference type="AlphaFoldDB" id="A0A967EA71"/>
<keyword evidence="8" id="KW-1185">Reference proteome</keyword>
<feature type="domain" description="OmpA-like" evidence="6">
    <location>
        <begin position="144"/>
        <end position="265"/>
    </location>
</feature>
<accession>A0A967EA71</accession>
<keyword evidence="2 4" id="KW-0472">Membrane</keyword>
<dbReference type="Gene3D" id="3.30.1330.60">
    <property type="entry name" value="OmpA-like domain"/>
    <property type="match status" value="1"/>
</dbReference>
<dbReference type="PRINTS" id="PR01021">
    <property type="entry name" value="OMPADOMAIN"/>
</dbReference>
<dbReference type="InterPro" id="IPR036737">
    <property type="entry name" value="OmpA-like_sf"/>
</dbReference>
<dbReference type="PANTHER" id="PTHR30329">
    <property type="entry name" value="STATOR ELEMENT OF FLAGELLAR MOTOR COMPLEX"/>
    <property type="match status" value="1"/>
</dbReference>
<gene>
    <name evidence="7" type="ORF">G9U51_15380</name>
</gene>
<dbReference type="InterPro" id="IPR050330">
    <property type="entry name" value="Bact_OuterMem_StrucFunc"/>
</dbReference>
<dbReference type="GO" id="GO:0009279">
    <property type="term" value="C:cell outer membrane"/>
    <property type="evidence" value="ECO:0007669"/>
    <property type="project" value="UniProtKB-SubCell"/>
</dbReference>
<comment type="subcellular location">
    <subcellularLocation>
        <location evidence="1">Cell outer membrane</location>
    </subcellularLocation>
</comment>
<evidence type="ECO:0000313" key="8">
    <source>
        <dbReference type="Proteomes" id="UP000744769"/>
    </source>
</evidence>
<dbReference type="Pfam" id="PF00691">
    <property type="entry name" value="OmpA"/>
    <property type="match status" value="1"/>
</dbReference>